<organism evidence="1 2">
    <name type="scientific">Paramuricea clavata</name>
    <name type="common">Red gorgonian</name>
    <name type="synonym">Violescent sea-whip</name>
    <dbReference type="NCBI Taxonomy" id="317549"/>
    <lineage>
        <taxon>Eukaryota</taxon>
        <taxon>Metazoa</taxon>
        <taxon>Cnidaria</taxon>
        <taxon>Anthozoa</taxon>
        <taxon>Octocorallia</taxon>
        <taxon>Malacalcyonacea</taxon>
        <taxon>Plexauridae</taxon>
        <taxon>Paramuricea</taxon>
    </lineage>
</organism>
<gene>
    <name evidence="1" type="ORF">PACLA_8A074242</name>
</gene>
<evidence type="ECO:0000313" key="2">
    <source>
        <dbReference type="Proteomes" id="UP001152795"/>
    </source>
</evidence>
<dbReference type="Proteomes" id="UP001152795">
    <property type="component" value="Unassembled WGS sequence"/>
</dbReference>
<dbReference type="EMBL" id="CACRXK020000250">
    <property type="protein sequence ID" value="CAB3980015.1"/>
    <property type="molecule type" value="Genomic_DNA"/>
</dbReference>
<dbReference type="AlphaFoldDB" id="A0A7D9DCI9"/>
<name>A0A7D9DCI9_PARCT</name>
<comment type="caution">
    <text evidence="1">The sequence shown here is derived from an EMBL/GenBank/DDBJ whole genome shotgun (WGS) entry which is preliminary data.</text>
</comment>
<accession>A0A7D9DCI9</accession>
<sequence>MHGQKTASISKILLGEILDKSPSVFCKNYQDEKCVNKTRAYIQEFRKSSGLTVE</sequence>
<reference evidence="1" key="1">
    <citation type="submission" date="2020-04" db="EMBL/GenBank/DDBJ databases">
        <authorList>
            <person name="Alioto T."/>
            <person name="Alioto T."/>
            <person name="Gomez Garrido J."/>
        </authorList>
    </citation>
    <scope>NUCLEOTIDE SEQUENCE</scope>
    <source>
        <strain evidence="1">A484AB</strain>
    </source>
</reference>
<proteinExistence type="predicted"/>
<protein>
    <submittedName>
        <fullName evidence="1">Uncharacterized protein</fullName>
    </submittedName>
</protein>
<keyword evidence="2" id="KW-1185">Reference proteome</keyword>
<evidence type="ECO:0000313" key="1">
    <source>
        <dbReference type="EMBL" id="CAB3980015.1"/>
    </source>
</evidence>